<dbReference type="InParanoid" id="W2RZJ6"/>
<dbReference type="InterPro" id="IPR000073">
    <property type="entry name" value="AB_hydrolase_1"/>
</dbReference>
<evidence type="ECO:0000313" key="3">
    <source>
        <dbReference type="Proteomes" id="UP000030752"/>
    </source>
</evidence>
<feature type="domain" description="AB hydrolase-1" evidence="1">
    <location>
        <begin position="20"/>
        <end position="159"/>
    </location>
</feature>
<sequence>MSYLETPGASIYHEVVGEGPPLLCISGANGSCEPWRGFAQCLKDRFTVIMYDRRGFSRSQLKGRQEYDRRLEVDSDDAAALIKHISPAGTAAVIGNSSGAIVALKLLAGHPDVIQTLISYEPPLASVLPDMDALWQQHETTYTTYRRFGIPPALEHFAKLTQADQKPILAMLESRDNPFLFSNMQHWFEREFMFYPKAEFDVQNELGPHKGKLVLANGVLSPKGAYQYRGNVELGKLLGLKVVDVPGEHVGYATHASEFSERVAEILNARS</sequence>
<dbReference type="GeneID" id="19971169"/>
<accession>W2RZJ6</accession>
<dbReference type="HOGENOM" id="CLU_083329_0_0_1"/>
<reference evidence="2 3" key="1">
    <citation type="submission" date="2013-03" db="EMBL/GenBank/DDBJ databases">
        <title>The Genome Sequence of Phialophora europaea CBS 101466.</title>
        <authorList>
            <consortium name="The Broad Institute Genomics Platform"/>
            <person name="Cuomo C."/>
            <person name="de Hoog S."/>
            <person name="Gorbushina A."/>
            <person name="Walker B."/>
            <person name="Young S.K."/>
            <person name="Zeng Q."/>
            <person name="Gargeya S."/>
            <person name="Fitzgerald M."/>
            <person name="Haas B."/>
            <person name="Abouelleil A."/>
            <person name="Allen A.W."/>
            <person name="Alvarado L."/>
            <person name="Arachchi H.M."/>
            <person name="Berlin A.M."/>
            <person name="Chapman S.B."/>
            <person name="Gainer-Dewar J."/>
            <person name="Goldberg J."/>
            <person name="Griggs A."/>
            <person name="Gujja S."/>
            <person name="Hansen M."/>
            <person name="Howarth C."/>
            <person name="Imamovic A."/>
            <person name="Ireland A."/>
            <person name="Larimer J."/>
            <person name="McCowan C."/>
            <person name="Murphy C."/>
            <person name="Pearson M."/>
            <person name="Poon T.W."/>
            <person name="Priest M."/>
            <person name="Roberts A."/>
            <person name="Saif S."/>
            <person name="Shea T."/>
            <person name="Sisk P."/>
            <person name="Sykes S."/>
            <person name="Wortman J."/>
            <person name="Nusbaum C."/>
            <person name="Birren B."/>
        </authorList>
    </citation>
    <scope>NUCLEOTIDE SEQUENCE [LARGE SCALE GENOMIC DNA]</scope>
    <source>
        <strain evidence="2 3">CBS 101466</strain>
    </source>
</reference>
<organism evidence="2 3">
    <name type="scientific">Cyphellophora europaea (strain CBS 101466)</name>
    <name type="common">Phialophora europaea</name>
    <dbReference type="NCBI Taxonomy" id="1220924"/>
    <lineage>
        <taxon>Eukaryota</taxon>
        <taxon>Fungi</taxon>
        <taxon>Dikarya</taxon>
        <taxon>Ascomycota</taxon>
        <taxon>Pezizomycotina</taxon>
        <taxon>Eurotiomycetes</taxon>
        <taxon>Chaetothyriomycetidae</taxon>
        <taxon>Chaetothyriales</taxon>
        <taxon>Cyphellophoraceae</taxon>
        <taxon>Cyphellophora</taxon>
    </lineage>
</organism>
<keyword evidence="3" id="KW-1185">Reference proteome</keyword>
<dbReference type="Pfam" id="PF00561">
    <property type="entry name" value="Abhydrolase_1"/>
    <property type="match status" value="1"/>
</dbReference>
<dbReference type="InterPro" id="IPR029058">
    <property type="entry name" value="AB_hydrolase_fold"/>
</dbReference>
<dbReference type="SUPFAM" id="SSF53474">
    <property type="entry name" value="alpha/beta-Hydrolases"/>
    <property type="match status" value="1"/>
</dbReference>
<dbReference type="InterPro" id="IPR050471">
    <property type="entry name" value="AB_hydrolase"/>
</dbReference>
<dbReference type="GO" id="GO:0004806">
    <property type="term" value="F:triacylglycerol lipase activity"/>
    <property type="evidence" value="ECO:0007669"/>
    <property type="project" value="TreeGrafter"/>
</dbReference>
<dbReference type="OrthoDB" id="408373at2759"/>
<dbReference type="AlphaFoldDB" id="W2RZJ6"/>
<dbReference type="Gene3D" id="3.40.50.1820">
    <property type="entry name" value="alpha/beta hydrolase"/>
    <property type="match status" value="1"/>
</dbReference>
<gene>
    <name evidence="2" type="ORF">HMPREF1541_03830</name>
</gene>
<dbReference type="Proteomes" id="UP000030752">
    <property type="component" value="Unassembled WGS sequence"/>
</dbReference>
<evidence type="ECO:0000259" key="1">
    <source>
        <dbReference type="Pfam" id="PF00561"/>
    </source>
</evidence>
<dbReference type="EMBL" id="KB822719">
    <property type="protein sequence ID" value="ETN41891.1"/>
    <property type="molecule type" value="Genomic_DNA"/>
</dbReference>
<dbReference type="RefSeq" id="XP_008716400.1">
    <property type="nucleotide sequence ID" value="XM_008718178.1"/>
</dbReference>
<dbReference type="STRING" id="1220924.W2RZJ6"/>
<protein>
    <recommendedName>
        <fullName evidence="1">AB hydrolase-1 domain-containing protein</fullName>
    </recommendedName>
</protein>
<name>W2RZJ6_CYPE1</name>
<dbReference type="GO" id="GO:0046503">
    <property type="term" value="P:glycerolipid catabolic process"/>
    <property type="evidence" value="ECO:0007669"/>
    <property type="project" value="TreeGrafter"/>
</dbReference>
<proteinExistence type="predicted"/>
<dbReference type="eggNOG" id="ENOG502SPZY">
    <property type="taxonomic scope" value="Eukaryota"/>
</dbReference>
<dbReference type="PANTHER" id="PTHR43433:SF5">
    <property type="entry name" value="AB HYDROLASE-1 DOMAIN-CONTAINING PROTEIN"/>
    <property type="match status" value="1"/>
</dbReference>
<dbReference type="VEuPathDB" id="FungiDB:HMPREF1541_03830"/>
<evidence type="ECO:0000313" key="2">
    <source>
        <dbReference type="EMBL" id="ETN41891.1"/>
    </source>
</evidence>
<dbReference type="PANTHER" id="PTHR43433">
    <property type="entry name" value="HYDROLASE, ALPHA/BETA FOLD FAMILY PROTEIN"/>
    <property type="match status" value="1"/>
</dbReference>